<feature type="domain" description="eCIS core" evidence="2">
    <location>
        <begin position="2"/>
        <end position="76"/>
    </location>
</feature>
<evidence type="ECO:0000259" key="2">
    <source>
        <dbReference type="Pfam" id="PF13699"/>
    </source>
</evidence>
<proteinExistence type="predicted"/>
<organism evidence="3 4">
    <name type="scientific">Lentzea fradiae</name>
    <dbReference type="NCBI Taxonomy" id="200378"/>
    <lineage>
        <taxon>Bacteria</taxon>
        <taxon>Bacillati</taxon>
        <taxon>Actinomycetota</taxon>
        <taxon>Actinomycetes</taxon>
        <taxon>Pseudonocardiales</taxon>
        <taxon>Pseudonocardiaceae</taxon>
        <taxon>Lentzea</taxon>
    </lineage>
</organism>
<sequence>MPRSVSGPVALALGVEVDDIPVLRGEETSRTARVLGVRGFTEGGVVHVPHELGALDSTEAAPLVAHELTHALQQRRFGAALPDRLSAQGQELEEDAIRVEDWVAGGATGPPPALLHPVTSPPPERPQPTARSGVFGAGESMPVLDAREMLRVSWQEVGGEMLTAQDFQDDRSNFQSLRAVYEQMLTDAQYDVHEDAEEDDEDPPEQGSGNTKKKPEPSEADAEELAERLAEIFAEEPPRRWFDLDDADEFEELSARIYSHLSARLRFDMLVERERSGRLMDFS</sequence>
<gene>
    <name evidence="3" type="ORF">SAMN05216553_101723</name>
</gene>
<protein>
    <recommendedName>
        <fullName evidence="2">eCIS core domain-containing protein</fullName>
    </recommendedName>
</protein>
<feature type="compositionally biased region" description="Acidic residues" evidence="1">
    <location>
        <begin position="194"/>
        <end position="204"/>
    </location>
</feature>
<feature type="region of interest" description="Disordered" evidence="1">
    <location>
        <begin position="104"/>
        <end position="137"/>
    </location>
</feature>
<feature type="region of interest" description="Disordered" evidence="1">
    <location>
        <begin position="192"/>
        <end position="224"/>
    </location>
</feature>
<dbReference type="STRING" id="200378.SAMN05216553_101723"/>
<dbReference type="EMBL" id="FNCC01000001">
    <property type="protein sequence ID" value="SDF45642.1"/>
    <property type="molecule type" value="Genomic_DNA"/>
</dbReference>
<dbReference type="Pfam" id="PF13699">
    <property type="entry name" value="eCIS_core"/>
    <property type="match status" value="1"/>
</dbReference>
<keyword evidence="4" id="KW-1185">Reference proteome</keyword>
<reference evidence="4" key="1">
    <citation type="submission" date="2016-10" db="EMBL/GenBank/DDBJ databases">
        <authorList>
            <person name="Varghese N."/>
            <person name="Submissions S."/>
        </authorList>
    </citation>
    <scope>NUCLEOTIDE SEQUENCE [LARGE SCALE GENOMIC DNA]</scope>
    <source>
        <strain evidence="4">CGMCC 4.3506</strain>
    </source>
</reference>
<dbReference type="InterPro" id="IPR025295">
    <property type="entry name" value="eCIS_core_dom"/>
</dbReference>
<dbReference type="Proteomes" id="UP000199623">
    <property type="component" value="Unassembled WGS sequence"/>
</dbReference>
<dbReference type="AlphaFoldDB" id="A0A1G7L7W6"/>
<name>A0A1G7L7W6_9PSEU</name>
<evidence type="ECO:0000313" key="4">
    <source>
        <dbReference type="Proteomes" id="UP000199623"/>
    </source>
</evidence>
<evidence type="ECO:0000256" key="1">
    <source>
        <dbReference type="SAM" id="MobiDB-lite"/>
    </source>
</evidence>
<accession>A0A1G7L7W6</accession>
<evidence type="ECO:0000313" key="3">
    <source>
        <dbReference type="EMBL" id="SDF45642.1"/>
    </source>
</evidence>
<feature type="compositionally biased region" description="Pro residues" evidence="1">
    <location>
        <begin position="109"/>
        <end position="126"/>
    </location>
</feature>